<reference evidence="12" key="1">
    <citation type="submission" date="2016-10" db="EMBL/GenBank/DDBJ databases">
        <authorList>
            <person name="Varghese N."/>
            <person name="Submissions S."/>
        </authorList>
    </citation>
    <scope>NUCLEOTIDE SEQUENCE [LARGE SCALE GENOMIC DNA]</scope>
    <source>
        <strain evidence="12">SP</strain>
    </source>
</reference>
<dbReference type="GO" id="GO:0003677">
    <property type="term" value="F:DNA binding"/>
    <property type="evidence" value="ECO:0007669"/>
    <property type="project" value="InterPro"/>
</dbReference>
<dbReference type="InterPro" id="IPR048466">
    <property type="entry name" value="DNA_pol3_delta-like_C"/>
</dbReference>
<keyword evidence="3" id="KW-0808">Transferase</keyword>
<dbReference type="InterPro" id="IPR005790">
    <property type="entry name" value="DNA_polIII_delta"/>
</dbReference>
<keyword evidence="6" id="KW-0239">DNA-directed DNA polymerase</keyword>
<dbReference type="InterPro" id="IPR027417">
    <property type="entry name" value="P-loop_NTPase"/>
</dbReference>
<dbReference type="EMBL" id="FNPI01000002">
    <property type="protein sequence ID" value="SDY50986.1"/>
    <property type="molecule type" value="Genomic_DNA"/>
</dbReference>
<evidence type="ECO:0000259" key="9">
    <source>
        <dbReference type="Pfam" id="PF06144"/>
    </source>
</evidence>
<evidence type="ECO:0000313" key="12">
    <source>
        <dbReference type="Proteomes" id="UP000198935"/>
    </source>
</evidence>
<dbReference type="GO" id="GO:0006261">
    <property type="term" value="P:DNA-templated DNA replication"/>
    <property type="evidence" value="ECO:0007669"/>
    <property type="project" value="TreeGrafter"/>
</dbReference>
<keyword evidence="12" id="KW-1185">Reference proteome</keyword>
<dbReference type="NCBIfam" id="TIGR01128">
    <property type="entry name" value="holA"/>
    <property type="match status" value="1"/>
</dbReference>
<evidence type="ECO:0000256" key="6">
    <source>
        <dbReference type="ARBA" id="ARBA00022932"/>
    </source>
</evidence>
<dbReference type="Gene3D" id="1.20.272.10">
    <property type="match status" value="1"/>
</dbReference>
<dbReference type="Pfam" id="PF06144">
    <property type="entry name" value="DNA_pol3_delta"/>
    <property type="match status" value="1"/>
</dbReference>
<dbReference type="SUPFAM" id="SSF48019">
    <property type="entry name" value="post-AAA+ oligomerization domain-like"/>
    <property type="match status" value="1"/>
</dbReference>
<evidence type="ECO:0000313" key="11">
    <source>
        <dbReference type="EMBL" id="SDY50986.1"/>
    </source>
</evidence>
<protein>
    <recommendedName>
        <fullName evidence="2">DNA polymerase III subunit delta</fullName>
        <ecNumber evidence="1">2.7.7.7</ecNumber>
    </recommendedName>
</protein>
<dbReference type="GO" id="GO:0003887">
    <property type="term" value="F:DNA-directed DNA polymerase activity"/>
    <property type="evidence" value="ECO:0007669"/>
    <property type="project" value="UniProtKB-KW"/>
</dbReference>
<comment type="catalytic activity">
    <reaction evidence="8">
        <text>DNA(n) + a 2'-deoxyribonucleoside 5'-triphosphate = DNA(n+1) + diphosphate</text>
        <dbReference type="Rhea" id="RHEA:22508"/>
        <dbReference type="Rhea" id="RHEA-COMP:17339"/>
        <dbReference type="Rhea" id="RHEA-COMP:17340"/>
        <dbReference type="ChEBI" id="CHEBI:33019"/>
        <dbReference type="ChEBI" id="CHEBI:61560"/>
        <dbReference type="ChEBI" id="CHEBI:173112"/>
        <dbReference type="EC" id="2.7.7.7"/>
    </reaction>
</comment>
<dbReference type="Gene3D" id="1.10.8.60">
    <property type="match status" value="1"/>
</dbReference>
<feature type="domain" description="DNA polymerase III delta N-terminal" evidence="9">
    <location>
        <begin position="19"/>
        <end position="141"/>
    </location>
</feature>
<accession>A0A1H3KFV3</accession>
<dbReference type="Proteomes" id="UP000198935">
    <property type="component" value="Unassembled WGS sequence"/>
</dbReference>
<comment type="similarity">
    <text evidence="7">Belongs to the DNA polymerase HolA subunit family.</text>
</comment>
<proteinExistence type="inferred from homology"/>
<evidence type="ECO:0000256" key="2">
    <source>
        <dbReference type="ARBA" id="ARBA00017703"/>
    </source>
</evidence>
<keyword evidence="5" id="KW-0235">DNA replication</keyword>
<evidence type="ECO:0000256" key="5">
    <source>
        <dbReference type="ARBA" id="ARBA00022705"/>
    </source>
</evidence>
<dbReference type="Pfam" id="PF21694">
    <property type="entry name" value="DNA_pol3_delta_C"/>
    <property type="match status" value="1"/>
</dbReference>
<evidence type="ECO:0000256" key="1">
    <source>
        <dbReference type="ARBA" id="ARBA00012417"/>
    </source>
</evidence>
<name>A0A1H3KFV3_9BACI</name>
<dbReference type="PANTHER" id="PTHR34388">
    <property type="entry name" value="DNA POLYMERASE III SUBUNIT DELTA"/>
    <property type="match status" value="1"/>
</dbReference>
<dbReference type="EC" id="2.7.7.7" evidence="1"/>
<evidence type="ECO:0000256" key="8">
    <source>
        <dbReference type="ARBA" id="ARBA00049244"/>
    </source>
</evidence>
<dbReference type="InterPro" id="IPR008921">
    <property type="entry name" value="DNA_pol3_clamp-load_cplx_C"/>
</dbReference>
<dbReference type="STRING" id="1503961.SAMN05421736_102139"/>
<sequence length="342" mass="39191">MSYIDLIKQIKKGSVSPLYLLAGTEEYLIEDTLHRIIERTLSEEEKEFNLSKFDMKEYSVDVAIEEAYTFPFMGGKRIVILKDAYFFTSAKESGKVEHNLKKLEAYMESPAPETVFIIQAPYEKLDERKKIVKLAKKNGEYLDGCALDERELYQWLIDRGHDHHVEFDKPAAELLISLTGGQLMLLASEIKKLAIHTGEGGTVTETIVQSLVPRSLEQNIFSLVDGVVKRDISKSWKIYLDLLKQKEEPLKIIALMVRQFRILFQVKQLTGQGYGQKQIAANLKLHPYAVKLAMGQAKQFKDEELLDLLDQLADIDYNIKTGRMDKSLAVEIFFSKRAKIYT</sequence>
<dbReference type="InterPro" id="IPR010372">
    <property type="entry name" value="DNA_pol3_delta_N"/>
</dbReference>
<dbReference type="PANTHER" id="PTHR34388:SF1">
    <property type="entry name" value="DNA POLYMERASE III SUBUNIT DELTA"/>
    <property type="match status" value="1"/>
</dbReference>
<dbReference type="SUPFAM" id="SSF52540">
    <property type="entry name" value="P-loop containing nucleoside triphosphate hydrolases"/>
    <property type="match status" value="1"/>
</dbReference>
<dbReference type="OrthoDB" id="9775929at2"/>
<organism evidence="11 12">
    <name type="scientific">Evansella caseinilytica</name>
    <dbReference type="NCBI Taxonomy" id="1503961"/>
    <lineage>
        <taxon>Bacteria</taxon>
        <taxon>Bacillati</taxon>
        <taxon>Bacillota</taxon>
        <taxon>Bacilli</taxon>
        <taxon>Bacillales</taxon>
        <taxon>Bacillaceae</taxon>
        <taxon>Evansella</taxon>
    </lineage>
</organism>
<evidence type="ECO:0000256" key="3">
    <source>
        <dbReference type="ARBA" id="ARBA00022679"/>
    </source>
</evidence>
<dbReference type="AlphaFoldDB" id="A0A1H3KFV3"/>
<keyword evidence="4" id="KW-0548">Nucleotidyltransferase</keyword>
<gene>
    <name evidence="11" type="ORF">SAMN05421736_102139</name>
</gene>
<evidence type="ECO:0000256" key="7">
    <source>
        <dbReference type="ARBA" id="ARBA00034754"/>
    </source>
</evidence>
<dbReference type="Gene3D" id="3.40.50.300">
    <property type="entry name" value="P-loop containing nucleotide triphosphate hydrolases"/>
    <property type="match status" value="1"/>
</dbReference>
<feature type="domain" description="DNA polymerase III delta subunit-like C-terminal" evidence="10">
    <location>
        <begin position="217"/>
        <end position="336"/>
    </location>
</feature>
<dbReference type="GO" id="GO:0009360">
    <property type="term" value="C:DNA polymerase III complex"/>
    <property type="evidence" value="ECO:0007669"/>
    <property type="project" value="InterPro"/>
</dbReference>
<evidence type="ECO:0000259" key="10">
    <source>
        <dbReference type="Pfam" id="PF21694"/>
    </source>
</evidence>
<evidence type="ECO:0000256" key="4">
    <source>
        <dbReference type="ARBA" id="ARBA00022695"/>
    </source>
</evidence>